<proteinExistence type="predicted"/>
<evidence type="ECO:0000313" key="7">
    <source>
        <dbReference type="Proteomes" id="UP000591626"/>
    </source>
</evidence>
<organism evidence="6 7">
    <name type="scientific">Corynebacterium coyleae</name>
    <dbReference type="NCBI Taxonomy" id="53374"/>
    <lineage>
        <taxon>Bacteria</taxon>
        <taxon>Bacillati</taxon>
        <taxon>Actinomycetota</taxon>
        <taxon>Actinomycetes</taxon>
        <taxon>Mycobacteriales</taxon>
        <taxon>Corynebacteriaceae</taxon>
        <taxon>Corynebacterium</taxon>
    </lineage>
</organism>
<keyword evidence="5" id="KW-0521">NADP</keyword>
<dbReference type="GO" id="GO:0032259">
    <property type="term" value="P:methylation"/>
    <property type="evidence" value="ECO:0007669"/>
    <property type="project" value="UniProtKB-KW"/>
</dbReference>
<name>A0AAP6XK58_9CORY</name>
<evidence type="ECO:0000256" key="1">
    <source>
        <dbReference type="ARBA" id="ARBA00022603"/>
    </source>
</evidence>
<dbReference type="GO" id="GO:0004799">
    <property type="term" value="F:thymidylate synthase activity"/>
    <property type="evidence" value="ECO:0007669"/>
    <property type="project" value="TreeGrafter"/>
</dbReference>
<keyword evidence="2" id="KW-0285">Flavoprotein</keyword>
<dbReference type="EMBL" id="JAAUVV010000001">
    <property type="protein sequence ID" value="NJJ02813.1"/>
    <property type="molecule type" value="Genomic_DNA"/>
</dbReference>
<dbReference type="PANTHER" id="PTHR34934:SF1">
    <property type="entry name" value="FLAVIN-DEPENDENT THYMIDYLATE SYNTHASE"/>
    <property type="match status" value="1"/>
</dbReference>
<dbReference type="Gene3D" id="3.30.1360.170">
    <property type="match status" value="1"/>
</dbReference>
<dbReference type="PROSITE" id="PS51331">
    <property type="entry name" value="THYX"/>
    <property type="match status" value="1"/>
</dbReference>
<dbReference type="PANTHER" id="PTHR34934">
    <property type="entry name" value="FLAVIN-DEPENDENT THYMIDYLATE SYNTHASE"/>
    <property type="match status" value="1"/>
</dbReference>
<evidence type="ECO:0000256" key="3">
    <source>
        <dbReference type="ARBA" id="ARBA00022727"/>
    </source>
</evidence>
<evidence type="ECO:0000256" key="4">
    <source>
        <dbReference type="ARBA" id="ARBA00022827"/>
    </source>
</evidence>
<comment type="caution">
    <text evidence="6">The sequence shown here is derived from an EMBL/GenBank/DDBJ whole genome shotgun (WGS) entry which is preliminary data.</text>
</comment>
<sequence length="211" mass="22952">MRAELVAATALRNTRPAGGTDVTDAEAVIAHAAMSSHDAETVLRRLIDDDRTDLLAHASATLHVYGVSRAAAEIIHAHPGFAVSLRDDDGAVVPHLIAEDEDLVNLFDTAIEHIAFIRQELLDGLEHVLVDDPNLLSRRKRAAEAARSLLPLATATQLVITGSYGAWRGFVEKHSGKYEDKEIRMIARACLDVLQPEAPLVFEDLAAGERR</sequence>
<evidence type="ECO:0000256" key="2">
    <source>
        <dbReference type="ARBA" id="ARBA00022630"/>
    </source>
</evidence>
<keyword evidence="4" id="KW-0274">FAD</keyword>
<dbReference type="SUPFAM" id="SSF69796">
    <property type="entry name" value="Thymidylate synthase-complementing protein Thy1"/>
    <property type="match status" value="1"/>
</dbReference>
<dbReference type="AlphaFoldDB" id="A0AAP6XK58"/>
<dbReference type="GO" id="GO:0050797">
    <property type="term" value="F:thymidylate synthase (FAD) activity"/>
    <property type="evidence" value="ECO:0007669"/>
    <property type="project" value="InterPro"/>
</dbReference>
<dbReference type="InterPro" id="IPR003669">
    <property type="entry name" value="Thymidylate_synthase_ThyX"/>
</dbReference>
<evidence type="ECO:0000256" key="5">
    <source>
        <dbReference type="ARBA" id="ARBA00022857"/>
    </source>
</evidence>
<keyword evidence="1" id="KW-0808">Transferase</keyword>
<dbReference type="GO" id="GO:0006231">
    <property type="term" value="P:dTMP biosynthetic process"/>
    <property type="evidence" value="ECO:0007669"/>
    <property type="project" value="InterPro"/>
</dbReference>
<evidence type="ECO:0000313" key="6">
    <source>
        <dbReference type="EMBL" id="NJJ02813.1"/>
    </source>
</evidence>
<dbReference type="Pfam" id="PF02511">
    <property type="entry name" value="Thy1"/>
    <property type="match status" value="1"/>
</dbReference>
<dbReference type="GO" id="GO:0070402">
    <property type="term" value="F:NADPH binding"/>
    <property type="evidence" value="ECO:0007669"/>
    <property type="project" value="TreeGrafter"/>
</dbReference>
<reference evidence="6 7" key="1">
    <citation type="submission" date="2020-03" db="EMBL/GenBank/DDBJ databases">
        <title>Draft genome sequences of bacterial isolates from the female urobiome.</title>
        <authorList>
            <person name="Miller-Ensminger T."/>
            <person name="Wolfe A.J."/>
            <person name="Putonti C."/>
        </authorList>
    </citation>
    <scope>NUCLEOTIDE SEQUENCE [LARGE SCALE GENOMIC DNA]</scope>
    <source>
        <strain evidence="6 7">UMB8490</strain>
    </source>
</reference>
<dbReference type="InterPro" id="IPR036098">
    <property type="entry name" value="Thymidylate_synthase_ThyX_sf"/>
</dbReference>
<evidence type="ECO:0008006" key="8">
    <source>
        <dbReference type="Google" id="ProtNLM"/>
    </source>
</evidence>
<accession>A0AAP6XK58</accession>
<protein>
    <recommendedName>
        <fullName evidence="8">Thymidylate synthase (FAD)</fullName>
    </recommendedName>
</protein>
<gene>
    <name evidence="6" type="ORF">HC138_00245</name>
</gene>
<dbReference type="Proteomes" id="UP000591626">
    <property type="component" value="Unassembled WGS sequence"/>
</dbReference>
<keyword evidence="3" id="KW-0545">Nucleotide biosynthesis</keyword>
<dbReference type="GO" id="GO:0050660">
    <property type="term" value="F:flavin adenine dinucleotide binding"/>
    <property type="evidence" value="ECO:0007669"/>
    <property type="project" value="InterPro"/>
</dbReference>
<dbReference type="RefSeq" id="WP_167615410.1">
    <property type="nucleotide sequence ID" value="NZ_JAAUVV010000001.1"/>
</dbReference>
<keyword evidence="1" id="KW-0489">Methyltransferase</keyword>